<reference evidence="3 4" key="1">
    <citation type="submission" date="2024-02" db="EMBL/GenBank/DDBJ databases">
        <title>Bacteria isolated from the canopy kelp, Nereocystis luetkeana.</title>
        <authorList>
            <person name="Pfister C.A."/>
            <person name="Younker I.T."/>
            <person name="Light S.H."/>
        </authorList>
    </citation>
    <scope>NUCLEOTIDE SEQUENCE [LARGE SCALE GENOMIC DNA]</scope>
    <source>
        <strain evidence="3 4">TI.1.05</strain>
    </source>
</reference>
<dbReference type="EMBL" id="JBAKAZ010000009">
    <property type="protein sequence ID" value="MEL0628736.1"/>
    <property type="molecule type" value="Genomic_DNA"/>
</dbReference>
<feature type="chain" id="PRO_5046906847" evidence="1">
    <location>
        <begin position="29"/>
        <end position="326"/>
    </location>
</feature>
<dbReference type="Proteomes" id="UP001369082">
    <property type="component" value="Unassembled WGS sequence"/>
</dbReference>
<feature type="domain" description="Solitary outer membrane autotransporter-like beta-barrel" evidence="2">
    <location>
        <begin position="12"/>
        <end position="326"/>
    </location>
</feature>
<keyword evidence="4" id="KW-1185">Reference proteome</keyword>
<evidence type="ECO:0000313" key="4">
    <source>
        <dbReference type="Proteomes" id="UP001369082"/>
    </source>
</evidence>
<name>A0ABU9GN47_9GAMM</name>
<sequence length="326" mass="36854">MLKRFFTRKMTKIVVPCLLVMTAINAHADSNEAYNTVEEAFAIATLISDSDALTFGFANFDLDVDDPGFGTESSASLKNSLKVFVVPYTWDLEPINEQFEQAITMRAFYISTERDSEIYEGIKDNLEQDTVGVYGSYSQFYHLDDNWYLTSELGLHLTYYENKYHYGEGVPDSIINELEGRVFNVNAFAAIAEPIVGIGYSEDEEWGTWRVHNKTNYIYGHGLGGSIRHPDKMNPEGWRSTNGVELTVNVPELWGVHDFLTIDFKRIDLFGDLESMADDGYYYETSLGWVIDTNEKVPLLDNIGIGVSINYGSSISGATLVLYWNE</sequence>
<dbReference type="Pfam" id="PF11557">
    <property type="entry name" value="Omp_AT"/>
    <property type="match status" value="1"/>
</dbReference>
<gene>
    <name evidence="3" type="ORF">V6256_03860</name>
</gene>
<accession>A0ABU9GN47</accession>
<dbReference type="InterPro" id="IPR021621">
    <property type="entry name" value="Omp_AT"/>
</dbReference>
<evidence type="ECO:0000313" key="3">
    <source>
        <dbReference type="EMBL" id="MEL0628736.1"/>
    </source>
</evidence>
<feature type="signal peptide" evidence="1">
    <location>
        <begin position="1"/>
        <end position="28"/>
    </location>
</feature>
<evidence type="ECO:0000256" key="1">
    <source>
        <dbReference type="SAM" id="SignalP"/>
    </source>
</evidence>
<dbReference type="RefSeq" id="WP_341596746.1">
    <property type="nucleotide sequence ID" value="NZ_JBAKAZ010000009.1"/>
</dbReference>
<keyword evidence="1" id="KW-0732">Signal</keyword>
<evidence type="ECO:0000259" key="2">
    <source>
        <dbReference type="Pfam" id="PF11557"/>
    </source>
</evidence>
<organism evidence="3 4">
    <name type="scientific">Psychromonas aquatilis</name>
    <dbReference type="NCBI Taxonomy" id="2005072"/>
    <lineage>
        <taxon>Bacteria</taxon>
        <taxon>Pseudomonadati</taxon>
        <taxon>Pseudomonadota</taxon>
        <taxon>Gammaproteobacteria</taxon>
        <taxon>Alteromonadales</taxon>
        <taxon>Psychromonadaceae</taxon>
        <taxon>Psychromonas</taxon>
    </lineage>
</organism>
<proteinExistence type="predicted"/>
<comment type="caution">
    <text evidence="3">The sequence shown here is derived from an EMBL/GenBank/DDBJ whole genome shotgun (WGS) entry which is preliminary data.</text>
</comment>
<protein>
    <submittedName>
        <fullName evidence="3">Solitary outer membrane autotransporter beta-barrel domain</fullName>
    </submittedName>
</protein>